<dbReference type="InterPro" id="IPR000847">
    <property type="entry name" value="LysR_HTH_N"/>
</dbReference>
<organism evidence="7 8">
    <name type="scientific">Burkholderia multivorans CGD2</name>
    <dbReference type="NCBI Taxonomy" id="513052"/>
    <lineage>
        <taxon>Bacteria</taxon>
        <taxon>Pseudomonadati</taxon>
        <taxon>Pseudomonadota</taxon>
        <taxon>Betaproteobacteria</taxon>
        <taxon>Burkholderiales</taxon>
        <taxon>Burkholderiaceae</taxon>
        <taxon>Burkholderia</taxon>
        <taxon>Burkholderia cepacia complex</taxon>
    </lineage>
</organism>
<comment type="caution">
    <text evidence="7">The sequence shown here is derived from an EMBL/GenBank/DDBJ whole genome shotgun (WGS) entry which is preliminary data.</text>
</comment>
<keyword evidence="2" id="KW-0805">Transcription regulation</keyword>
<protein>
    <submittedName>
        <fullName evidence="7">Transcriptional regulator, LysR family</fullName>
    </submittedName>
</protein>
<dbReference type="Gene3D" id="1.10.10.10">
    <property type="entry name" value="Winged helix-like DNA-binding domain superfamily/Winged helix DNA-binding domain"/>
    <property type="match status" value="1"/>
</dbReference>
<evidence type="ECO:0000313" key="7">
    <source>
        <dbReference type="EMBL" id="EEE08556.1"/>
    </source>
</evidence>
<keyword evidence="3" id="KW-0238">DNA-binding</keyword>
<dbReference type="PANTHER" id="PTHR30293">
    <property type="entry name" value="TRANSCRIPTIONAL REGULATORY PROTEIN NAC-RELATED"/>
    <property type="match status" value="1"/>
</dbReference>
<gene>
    <name evidence="7" type="ORF">BURMUCGD2_5697</name>
</gene>
<sequence length="312" mass="34576">MDFKQLQYFARIAELGNMTRAAETLHVAQPALSQQIANLESELDARLFDRGVYGVRTTPAGETLYRYAKSLLKQLEDARQAISNEVDQPSGHVVIGIPGSAGKLVITPLVEALTSRSAIMTEIIERPSAELVDLVIAGKLDVALGVDVPRRRGLVIRPVLREDLFAIAPPSDVRTEAKRKSVTAKELATQPLFLPSFPNTIRQRVEAAFLEEHLEYRILSQVSSLDMVVRLVSSGLGWSVLPWSAVADEVQRGRIRALRVSDRALSRELSVCISDSVPLSRAAEVVHDCMFHIVDDLIRSKRWHHARLVAHA</sequence>
<dbReference type="Pfam" id="PF00126">
    <property type="entry name" value="HTH_1"/>
    <property type="match status" value="1"/>
</dbReference>
<dbReference type="InterPro" id="IPR036390">
    <property type="entry name" value="WH_DNA-bd_sf"/>
</dbReference>
<evidence type="ECO:0000256" key="1">
    <source>
        <dbReference type="ARBA" id="ARBA00009437"/>
    </source>
</evidence>
<dbReference type="SUPFAM" id="SSF46785">
    <property type="entry name" value="Winged helix' DNA-binding domain"/>
    <property type="match status" value="1"/>
</dbReference>
<dbReference type="AlphaFoldDB" id="B9BKT9"/>
<dbReference type="InterPro" id="IPR036388">
    <property type="entry name" value="WH-like_DNA-bd_sf"/>
</dbReference>
<dbReference type="FunFam" id="1.10.10.10:FF:000001">
    <property type="entry name" value="LysR family transcriptional regulator"/>
    <property type="match status" value="1"/>
</dbReference>
<evidence type="ECO:0000256" key="2">
    <source>
        <dbReference type="ARBA" id="ARBA00023015"/>
    </source>
</evidence>
<dbReference type="InterPro" id="IPR005119">
    <property type="entry name" value="LysR_subst-bd"/>
</dbReference>
<reference evidence="7 8" key="1">
    <citation type="journal article" date="2012" name="J. Bacteriol.">
        <title>Draft Genome Sequence Determination for Cystic Fibrosis and Chronic Granulomatous Disease Burkholderia multivorans Isolates.</title>
        <authorList>
            <person name="Varga J.J."/>
            <person name="Losada L."/>
            <person name="Zelazny A.M."/>
            <person name="Brinkac L."/>
            <person name="Harkins D."/>
            <person name="Radune D."/>
            <person name="Hostetler J."/>
            <person name="Sampaio E.P."/>
            <person name="Ronning C.M."/>
            <person name="Nierman W.C."/>
            <person name="Greenberg D.E."/>
            <person name="Holland S.M."/>
            <person name="Goldberg J.B."/>
        </authorList>
    </citation>
    <scope>NUCLEOTIDE SEQUENCE [LARGE SCALE GENOMIC DNA]</scope>
    <source>
        <strain evidence="7 8">CGD2</strain>
    </source>
</reference>
<name>B9BKT9_9BURK</name>
<dbReference type="PANTHER" id="PTHR30293:SF0">
    <property type="entry name" value="NITROGEN ASSIMILATION REGULATORY PROTEIN NAC"/>
    <property type="match status" value="1"/>
</dbReference>
<evidence type="ECO:0000259" key="6">
    <source>
        <dbReference type="PROSITE" id="PS50931"/>
    </source>
</evidence>
<feature type="domain" description="HTH lysR-type" evidence="6">
    <location>
        <begin position="1"/>
        <end position="58"/>
    </location>
</feature>
<keyword evidence="5" id="KW-0804">Transcription</keyword>
<evidence type="ECO:0000256" key="4">
    <source>
        <dbReference type="ARBA" id="ARBA00023159"/>
    </source>
</evidence>
<accession>B9BKT9</accession>
<evidence type="ECO:0000256" key="3">
    <source>
        <dbReference type="ARBA" id="ARBA00023125"/>
    </source>
</evidence>
<keyword evidence="4" id="KW-0010">Activator</keyword>
<dbReference type="Pfam" id="PF03466">
    <property type="entry name" value="LysR_substrate"/>
    <property type="match status" value="1"/>
</dbReference>
<dbReference type="PROSITE" id="PS50931">
    <property type="entry name" value="HTH_LYSR"/>
    <property type="match status" value="1"/>
</dbReference>
<evidence type="ECO:0000256" key="5">
    <source>
        <dbReference type="ARBA" id="ARBA00023163"/>
    </source>
</evidence>
<evidence type="ECO:0000313" key="8">
    <source>
        <dbReference type="Proteomes" id="UP000004535"/>
    </source>
</evidence>
<proteinExistence type="inferred from homology"/>
<comment type="similarity">
    <text evidence="1">Belongs to the LysR transcriptional regulatory family.</text>
</comment>
<dbReference type="GO" id="GO:0003700">
    <property type="term" value="F:DNA-binding transcription factor activity"/>
    <property type="evidence" value="ECO:0007669"/>
    <property type="project" value="InterPro"/>
</dbReference>
<dbReference type="RefSeq" id="WP_006404338.1">
    <property type="nucleotide sequence ID" value="NZ_ACFC01000002.1"/>
</dbReference>
<dbReference type="Proteomes" id="UP000004535">
    <property type="component" value="Unassembled WGS sequence"/>
</dbReference>
<dbReference type="PRINTS" id="PR00039">
    <property type="entry name" value="HTHLYSR"/>
</dbReference>
<dbReference type="SUPFAM" id="SSF53850">
    <property type="entry name" value="Periplasmic binding protein-like II"/>
    <property type="match status" value="1"/>
</dbReference>
<dbReference type="GO" id="GO:0003677">
    <property type="term" value="F:DNA binding"/>
    <property type="evidence" value="ECO:0007669"/>
    <property type="project" value="UniProtKB-KW"/>
</dbReference>
<dbReference type="GO" id="GO:2000142">
    <property type="term" value="P:regulation of DNA-templated transcription initiation"/>
    <property type="evidence" value="ECO:0007669"/>
    <property type="project" value="TreeGrafter"/>
</dbReference>
<dbReference type="Gene3D" id="3.40.190.10">
    <property type="entry name" value="Periplasmic binding protein-like II"/>
    <property type="match status" value="2"/>
</dbReference>
<dbReference type="EMBL" id="ACFC01000002">
    <property type="protein sequence ID" value="EEE08556.1"/>
    <property type="molecule type" value="Genomic_DNA"/>
</dbReference>